<dbReference type="EMBL" id="CALNXK010000016">
    <property type="protein sequence ID" value="CAH3103216.1"/>
    <property type="molecule type" value="Genomic_DNA"/>
</dbReference>
<evidence type="ECO:0000313" key="2">
    <source>
        <dbReference type="EMBL" id="CAH3103216.1"/>
    </source>
</evidence>
<dbReference type="InterPro" id="IPR001584">
    <property type="entry name" value="Integrase_cat-core"/>
</dbReference>
<name>A0ABN8NF24_9CNID</name>
<dbReference type="InterPro" id="IPR036397">
    <property type="entry name" value="RNaseH_sf"/>
</dbReference>
<proteinExistence type="predicted"/>
<comment type="caution">
    <text evidence="2">The sequence shown here is derived from an EMBL/GenBank/DDBJ whole genome shotgun (WGS) entry which is preliminary data.</text>
</comment>
<evidence type="ECO:0000259" key="1">
    <source>
        <dbReference type="PROSITE" id="PS50994"/>
    </source>
</evidence>
<dbReference type="SUPFAM" id="SSF53098">
    <property type="entry name" value="Ribonuclease H-like"/>
    <property type="match status" value="1"/>
</dbReference>
<organism evidence="2 3">
    <name type="scientific">Porites lobata</name>
    <dbReference type="NCBI Taxonomy" id="104759"/>
    <lineage>
        <taxon>Eukaryota</taxon>
        <taxon>Metazoa</taxon>
        <taxon>Cnidaria</taxon>
        <taxon>Anthozoa</taxon>
        <taxon>Hexacorallia</taxon>
        <taxon>Scleractinia</taxon>
        <taxon>Fungiina</taxon>
        <taxon>Poritidae</taxon>
        <taxon>Porites</taxon>
    </lineage>
</organism>
<dbReference type="InterPro" id="IPR058913">
    <property type="entry name" value="Integrase_dom_put"/>
</dbReference>
<dbReference type="PANTHER" id="PTHR46791">
    <property type="entry name" value="EXPRESSED PROTEIN"/>
    <property type="match status" value="1"/>
</dbReference>
<gene>
    <name evidence="2" type="ORF">PLOB_00011263</name>
</gene>
<keyword evidence="3" id="KW-1185">Reference proteome</keyword>
<accession>A0ABN8NF24</accession>
<dbReference type="Proteomes" id="UP001159405">
    <property type="component" value="Unassembled WGS sequence"/>
</dbReference>
<evidence type="ECO:0000313" key="3">
    <source>
        <dbReference type="Proteomes" id="UP001159405"/>
    </source>
</evidence>
<dbReference type="PANTHER" id="PTHR46791:SF5">
    <property type="entry name" value="CLR5 DOMAIN-CONTAINING PROTEIN-RELATED"/>
    <property type="match status" value="1"/>
</dbReference>
<dbReference type="PROSITE" id="PS50994">
    <property type="entry name" value="INTEGRASE"/>
    <property type="match status" value="1"/>
</dbReference>
<dbReference type="Pfam" id="PF24764">
    <property type="entry name" value="rva_4"/>
    <property type="match status" value="1"/>
</dbReference>
<protein>
    <recommendedName>
        <fullName evidence="1">Integrase catalytic domain-containing protein</fullName>
    </recommendedName>
</protein>
<dbReference type="Gene3D" id="3.30.420.10">
    <property type="entry name" value="Ribonuclease H-like superfamily/Ribonuclease H"/>
    <property type="match status" value="1"/>
</dbReference>
<feature type="domain" description="Integrase catalytic" evidence="1">
    <location>
        <begin position="224"/>
        <end position="407"/>
    </location>
</feature>
<dbReference type="InterPro" id="IPR012337">
    <property type="entry name" value="RNaseH-like_sf"/>
</dbReference>
<sequence>MAENPQRIRELLLDRYSRTIQEICRILRQSSAMDCDVRDSVIFRLDSLRHLVVRCVDVANVPREVILNLQRVVSILSNDFQDSHLHVDQDRYQAGRIFTQDRGRPSYNIPREQLELFIEHGFNTSDMATMLGVSVRTVQRRLSEYSLSITDRYADISNEALDNHVMEVFQMFPNCGYRRMLAFLETKGLRVQEKRVRESMHRVDPEGVLLRTLELQTTHRRGYNVYSPRALFHIDGNHKLIRWRFVIHGMIDGYSRMIIFLRCSSNNKASTVFSYFLEGVERFGLPSRVRGDCGGENADVAWFMLTHPDRGPDRGSFIGGRSVHNQRIERLWRDVFTGCTYLYYNLFYYMETVGLLEPHNDIHLWCLHFVYQPRIDRHLQLFAEGWSRKRIRTAGNKTPTQLWFQGLYAIAQSDYVIAQEMNKDEWQLYGVDWDGPLSPEENCIEVPYTRCPISHNDSVLLKDEINPLDDSTIHGIDLYERTLQFVTSRISS</sequence>
<reference evidence="2 3" key="1">
    <citation type="submission" date="2022-05" db="EMBL/GenBank/DDBJ databases">
        <authorList>
            <consortium name="Genoscope - CEA"/>
            <person name="William W."/>
        </authorList>
    </citation>
    <scope>NUCLEOTIDE SEQUENCE [LARGE SCALE GENOMIC DNA]</scope>
</reference>